<evidence type="ECO:0000259" key="4">
    <source>
        <dbReference type="Pfam" id="PF22725"/>
    </source>
</evidence>
<dbReference type="InterPro" id="IPR050463">
    <property type="entry name" value="Gfo/Idh/MocA_oxidrdct_glycsds"/>
</dbReference>
<dbReference type="AlphaFoldDB" id="A0A037ZI32"/>
<dbReference type="Pfam" id="PF01408">
    <property type="entry name" value="GFO_IDH_MocA"/>
    <property type="match status" value="1"/>
</dbReference>
<evidence type="ECO:0000256" key="1">
    <source>
        <dbReference type="ARBA" id="ARBA00023002"/>
    </source>
</evidence>
<dbReference type="GO" id="GO:0016491">
    <property type="term" value="F:oxidoreductase activity"/>
    <property type="evidence" value="ECO:0007669"/>
    <property type="project" value="UniProtKB-KW"/>
</dbReference>
<dbReference type="Proteomes" id="UP000026249">
    <property type="component" value="Unassembled WGS sequence"/>
</dbReference>
<evidence type="ECO:0000313" key="6">
    <source>
        <dbReference type="Proteomes" id="UP000026249"/>
    </source>
</evidence>
<evidence type="ECO:0000256" key="2">
    <source>
        <dbReference type="SAM" id="MobiDB-lite"/>
    </source>
</evidence>
<dbReference type="EMBL" id="JFKE01000007">
    <property type="protein sequence ID" value="KAJ54445.1"/>
    <property type="molecule type" value="Genomic_DNA"/>
</dbReference>
<dbReference type="PANTHER" id="PTHR43818:SF11">
    <property type="entry name" value="BCDNA.GH03377"/>
    <property type="match status" value="1"/>
</dbReference>
<proteinExistence type="predicted"/>
<dbReference type="InterPro" id="IPR055170">
    <property type="entry name" value="GFO_IDH_MocA-like_dom"/>
</dbReference>
<gene>
    <name evidence="5" type="ORF">ACMU_17175</name>
</gene>
<accession>A0A037ZI32</accession>
<dbReference type="InterPro" id="IPR000683">
    <property type="entry name" value="Gfo/Idh/MocA-like_OxRdtase_N"/>
</dbReference>
<comment type="caution">
    <text evidence="5">The sequence shown here is derived from an EMBL/GenBank/DDBJ whole genome shotgun (WGS) entry which is preliminary data.</text>
</comment>
<feature type="domain" description="GFO/IDH/MocA-like oxidoreductase" evidence="4">
    <location>
        <begin position="130"/>
        <end position="264"/>
    </location>
</feature>
<evidence type="ECO:0008006" key="7">
    <source>
        <dbReference type="Google" id="ProtNLM"/>
    </source>
</evidence>
<keyword evidence="1" id="KW-0560">Oxidoreductase</keyword>
<keyword evidence="6" id="KW-1185">Reference proteome</keyword>
<dbReference type="RefSeq" id="WP_035261162.1">
    <property type="nucleotide sequence ID" value="NZ_JFKE01000007.1"/>
</dbReference>
<dbReference type="SUPFAM" id="SSF51735">
    <property type="entry name" value="NAD(P)-binding Rossmann-fold domains"/>
    <property type="match status" value="1"/>
</dbReference>
<dbReference type="GO" id="GO:0000166">
    <property type="term" value="F:nucleotide binding"/>
    <property type="evidence" value="ECO:0007669"/>
    <property type="project" value="InterPro"/>
</dbReference>
<evidence type="ECO:0000259" key="3">
    <source>
        <dbReference type="Pfam" id="PF01408"/>
    </source>
</evidence>
<evidence type="ECO:0000313" key="5">
    <source>
        <dbReference type="EMBL" id="KAJ54445.1"/>
    </source>
</evidence>
<organism evidence="5 6">
    <name type="scientific">Actibacterium mucosum KCTC 23349</name>
    <dbReference type="NCBI Taxonomy" id="1454373"/>
    <lineage>
        <taxon>Bacteria</taxon>
        <taxon>Pseudomonadati</taxon>
        <taxon>Pseudomonadota</taxon>
        <taxon>Alphaproteobacteria</taxon>
        <taxon>Rhodobacterales</taxon>
        <taxon>Roseobacteraceae</taxon>
        <taxon>Actibacterium</taxon>
    </lineage>
</organism>
<dbReference type="InterPro" id="IPR036291">
    <property type="entry name" value="NAD(P)-bd_dom_sf"/>
</dbReference>
<dbReference type="OrthoDB" id="9776544at2"/>
<feature type="region of interest" description="Disordered" evidence="2">
    <location>
        <begin position="344"/>
        <end position="363"/>
    </location>
</feature>
<sequence length="363" mass="38573">MTGTKIGLLGTGNIAPVYIKAAQHFPVLDLRAIAGRNPQVTKALADEAGIAAMDIPTMLADPEIEIIVNLTTPEAHFDTSMAVLEAGKHLYSEKPLGVDVTEAQTLLRTAAARGLQVGGAPDTFLGQAVQTGRAYLDTGKLGTVMGASLNFLSPGHERWHPNPHFFYQPGGGPLYDVGPYYISALVALLGPVASVSGLRARPRANRPWANPATGQAQDIEVNVDTHITGLLQMASGAIVTMSMSFDVAKTGSRDIEIYGTEGTLSLPSPGAFGGVVEVSGPDRVWQQLTPQHGFGDENYRIIGAADMAQALRDRRPMRTSGDLMHHIVEIMDGVMHSAQTGARVSMQTAPKRPAAVDPTESWH</sequence>
<feature type="domain" description="Gfo/Idh/MocA-like oxidoreductase N-terminal" evidence="3">
    <location>
        <begin position="5"/>
        <end position="117"/>
    </location>
</feature>
<dbReference type="STRING" id="1454373.ACMU_17175"/>
<reference evidence="5 6" key="1">
    <citation type="submission" date="2014-03" db="EMBL/GenBank/DDBJ databases">
        <title>Draft Genome Sequence of Actibacterium mucosum KCTC 23349, a Marine Alphaproteobacterium with Complex Ionic Requirements Isolated from Mediterranean Seawater at Malvarrosa Beach, Valencia, Spain.</title>
        <authorList>
            <person name="Arahal D.R."/>
            <person name="Shao Z."/>
            <person name="Lai Q."/>
            <person name="Pujalte M.J."/>
        </authorList>
    </citation>
    <scope>NUCLEOTIDE SEQUENCE [LARGE SCALE GENOMIC DNA]</scope>
    <source>
        <strain evidence="5 6">KCTC 23349</strain>
    </source>
</reference>
<name>A0A037ZI32_9RHOB</name>
<dbReference type="Gene3D" id="3.40.50.720">
    <property type="entry name" value="NAD(P)-binding Rossmann-like Domain"/>
    <property type="match status" value="1"/>
</dbReference>
<dbReference type="PANTHER" id="PTHR43818">
    <property type="entry name" value="BCDNA.GH03377"/>
    <property type="match status" value="1"/>
</dbReference>
<protein>
    <recommendedName>
        <fullName evidence="7">Oxidoreductase</fullName>
    </recommendedName>
</protein>
<dbReference type="Gene3D" id="3.30.360.10">
    <property type="entry name" value="Dihydrodipicolinate Reductase, domain 2"/>
    <property type="match status" value="1"/>
</dbReference>
<dbReference type="Pfam" id="PF22725">
    <property type="entry name" value="GFO_IDH_MocA_C3"/>
    <property type="match status" value="1"/>
</dbReference>
<dbReference type="SUPFAM" id="SSF55347">
    <property type="entry name" value="Glyceraldehyde-3-phosphate dehydrogenase-like, C-terminal domain"/>
    <property type="match status" value="1"/>
</dbReference>